<protein>
    <recommendedName>
        <fullName evidence="3">DUF7924 domain-containing protein</fullName>
    </recommendedName>
</protein>
<feature type="compositionally biased region" description="Polar residues" evidence="2">
    <location>
        <begin position="95"/>
        <end position="108"/>
    </location>
</feature>
<name>A0A0D2G8Q3_9EURO</name>
<dbReference type="AlphaFoldDB" id="A0A0D2G8Q3"/>
<keyword evidence="1" id="KW-0175">Coiled coil</keyword>
<feature type="region of interest" description="Disordered" evidence="2">
    <location>
        <begin position="1"/>
        <end position="108"/>
    </location>
</feature>
<keyword evidence="5" id="KW-1185">Reference proteome</keyword>
<feature type="domain" description="DUF7924" evidence="3">
    <location>
        <begin position="230"/>
        <end position="466"/>
    </location>
</feature>
<dbReference type="VEuPathDB" id="FungiDB:Z517_09489"/>
<dbReference type="EMBL" id="KN846974">
    <property type="protein sequence ID" value="KIW77043.1"/>
    <property type="molecule type" value="Genomic_DNA"/>
</dbReference>
<feature type="compositionally biased region" description="Basic and acidic residues" evidence="2">
    <location>
        <begin position="63"/>
        <end position="73"/>
    </location>
</feature>
<evidence type="ECO:0000313" key="4">
    <source>
        <dbReference type="EMBL" id="KIW77043.1"/>
    </source>
</evidence>
<dbReference type="OrthoDB" id="5400850at2759"/>
<dbReference type="Pfam" id="PF25545">
    <property type="entry name" value="DUF7924"/>
    <property type="match status" value="1"/>
</dbReference>
<dbReference type="InterPro" id="IPR057684">
    <property type="entry name" value="DUF7924"/>
</dbReference>
<dbReference type="STRING" id="1442368.A0A0D2G8Q3"/>
<feature type="compositionally biased region" description="Polar residues" evidence="2">
    <location>
        <begin position="1"/>
        <end position="10"/>
    </location>
</feature>
<evidence type="ECO:0000256" key="2">
    <source>
        <dbReference type="SAM" id="MobiDB-lite"/>
    </source>
</evidence>
<dbReference type="PANTHER" id="PTHR42470:SF2">
    <property type="match status" value="1"/>
</dbReference>
<evidence type="ECO:0000259" key="3">
    <source>
        <dbReference type="Pfam" id="PF25545"/>
    </source>
</evidence>
<feature type="region of interest" description="Disordered" evidence="2">
    <location>
        <begin position="469"/>
        <end position="517"/>
    </location>
</feature>
<proteinExistence type="predicted"/>
<gene>
    <name evidence="4" type="ORF">Z517_09489</name>
</gene>
<organism evidence="4 5">
    <name type="scientific">Fonsecaea pedrosoi CBS 271.37</name>
    <dbReference type="NCBI Taxonomy" id="1442368"/>
    <lineage>
        <taxon>Eukaryota</taxon>
        <taxon>Fungi</taxon>
        <taxon>Dikarya</taxon>
        <taxon>Ascomycota</taxon>
        <taxon>Pezizomycotina</taxon>
        <taxon>Eurotiomycetes</taxon>
        <taxon>Chaetothyriomycetidae</taxon>
        <taxon>Chaetothyriales</taxon>
        <taxon>Herpotrichiellaceae</taxon>
        <taxon>Fonsecaea</taxon>
    </lineage>
</organism>
<dbReference type="RefSeq" id="XP_013280851.1">
    <property type="nucleotide sequence ID" value="XM_013425397.1"/>
</dbReference>
<dbReference type="HOGENOM" id="CLU_025457_3_0_1"/>
<evidence type="ECO:0000313" key="5">
    <source>
        <dbReference type="Proteomes" id="UP000053029"/>
    </source>
</evidence>
<dbReference type="Proteomes" id="UP000053029">
    <property type="component" value="Unassembled WGS sequence"/>
</dbReference>
<feature type="compositionally biased region" description="Pro residues" evidence="2">
    <location>
        <begin position="472"/>
        <end position="481"/>
    </location>
</feature>
<accession>A0A0D2G8Q3</accession>
<feature type="compositionally biased region" description="Polar residues" evidence="2">
    <location>
        <begin position="490"/>
        <end position="500"/>
    </location>
</feature>
<reference evidence="4 5" key="1">
    <citation type="submission" date="2015-01" db="EMBL/GenBank/DDBJ databases">
        <title>The Genome Sequence of Fonsecaea pedrosoi CBS 271.37.</title>
        <authorList>
            <consortium name="The Broad Institute Genomics Platform"/>
            <person name="Cuomo C."/>
            <person name="de Hoog S."/>
            <person name="Gorbushina A."/>
            <person name="Stielow B."/>
            <person name="Teixiera M."/>
            <person name="Abouelleil A."/>
            <person name="Chapman S.B."/>
            <person name="Priest M."/>
            <person name="Young S.K."/>
            <person name="Wortman J."/>
            <person name="Nusbaum C."/>
            <person name="Birren B."/>
        </authorList>
    </citation>
    <scope>NUCLEOTIDE SEQUENCE [LARGE SCALE GENOMIC DNA]</scope>
    <source>
        <strain evidence="4 5">CBS 271.37</strain>
    </source>
</reference>
<dbReference type="PANTHER" id="PTHR42470">
    <property type="entry name" value="VAST DOMAIN-CONTAINING PROTEIN"/>
    <property type="match status" value="1"/>
</dbReference>
<dbReference type="GeneID" id="25308979"/>
<evidence type="ECO:0000256" key="1">
    <source>
        <dbReference type="SAM" id="Coils"/>
    </source>
</evidence>
<sequence>MDSLQSSPSMFSGAGKRRRCEAEDSNTLAEPSAKRQHLDSVDASQPTVEEQLPSPEVTNSSEGRQHHPGEIHRTPLLPQKPPTDLRGVADPISEESYTFLESQSQNPQIREWVLGTEGSGEDDPQPPPIEPYPDPYPEALVGMPSVKRKPSQESLGPVSLYADDLESIASTDAKSNFYSSPAFPTLLEQHGTYMKDSASGLDAEELEFCQGLLSTSVPHPPNSMLDDAVFMAFSELTHNKSEQWLVKNMHSHLFPSPELLAIRGHKEFEHLGLIEACSDMWLRSIFPSYGKCPQPDSTIGFKWEKFSRKEVLKLGITIGAPSKYMARDDIFFPFITREAKCDKQPLDIADRQNVYSMSVALDGVIDLFRRAGQLEELNGKALGLSMSYDNNTVRIYAHHVVTKPQESQCQTLQQLPNLSTVKYRTIIGEVSLSKDGGKDRWQPYDFFYNACLKFSGRHLQRIKMAIERLPDPTAPPAPPASVPSASSVDESGQTSQTGQDPQGGEGVFKKPRNGGINGELRKQLASLESQLGGLQRQLEEQKQRESTLQDQVARQQDLLAKQQEDSRRRESALEAQLDRMFRLLENRSQ</sequence>
<feature type="coiled-coil region" evidence="1">
    <location>
        <begin position="517"/>
        <end position="558"/>
    </location>
</feature>